<dbReference type="GO" id="GO:0006013">
    <property type="term" value="P:mannose metabolic process"/>
    <property type="evidence" value="ECO:0007669"/>
    <property type="project" value="InterPro"/>
</dbReference>
<evidence type="ECO:0000259" key="1">
    <source>
        <dbReference type="Pfam" id="PF01074"/>
    </source>
</evidence>
<dbReference type="AlphaFoldDB" id="A0A257LX61"/>
<dbReference type="InterPro" id="IPR027291">
    <property type="entry name" value="Glyco_hydro_38_N_sf"/>
</dbReference>
<dbReference type="InterPro" id="IPR000602">
    <property type="entry name" value="Glyco_hydro_38_N"/>
</dbReference>
<sequence>MFLLVKGRSLPFPYGIFHNIAHLVVKLTLNNGDTQYLPLKLPTSAYRSSPYGGIKDGDYWLYAIPVPKGVQGFEILYTELMPVEIKDAKLIDTIPDELLTRVLPPPLRYKPIDFKKVDTITYEFELYVDPSYELVFIEPGTSQLGYMILNDLPVSAIEGVATEVPVFDRGMLHGKVVLPKGGELRKLFLRVEADPHIRFYRQMISETIHVPKNIKYLIPQSHIDVAWLWPEADTKIKVLTTLGNVFNLQKQFDFKFILSTPLYLEWIESHNPKYLSKVKSANIEPVGAMLVEADVNLPLGETILRQLELGKQLWHDMFNTHVRIDWLLDSFGYPRTLPKLYRLAGIDFMFTAKLDWRTETTFPYRIFRWRGDNGSEIVVLNGRLREQLMYLNESDSIELLAFGRGDAGGGPTIYDFWAAEIIEATNPITKLSTVETAMKDIEKLHDKLPVWDDELYIETHRATYTTGWTIKHLFRISRSYKFLTIHGSPLMHGTYVNLAIHLLRYRKPMIQTNPIRSITRLVTIHQLSYVLRNYRLAL</sequence>
<dbReference type="EMBL" id="NMUJ01000009">
    <property type="protein sequence ID" value="OYV03341.1"/>
    <property type="molecule type" value="Genomic_DNA"/>
</dbReference>
<reference evidence="3" key="1">
    <citation type="submission" date="2017-07" db="EMBL/GenBank/DDBJ databases">
        <title>Novel pathways for hydrocarbon cycling and metabolic interdependencies in hydrothermal sediment communities.</title>
        <authorList>
            <person name="Dombrowski N."/>
            <person name="Seitz K."/>
            <person name="Teske A."/>
            <person name="Baker B."/>
        </authorList>
    </citation>
    <scope>NUCLEOTIDE SEQUENCE [LARGE SCALE GENOMIC DNA]</scope>
</reference>
<dbReference type="PANTHER" id="PTHR46017:SF1">
    <property type="entry name" value="ALPHA-MANNOSIDASE 2C1"/>
    <property type="match status" value="1"/>
</dbReference>
<dbReference type="SUPFAM" id="SSF88713">
    <property type="entry name" value="Glycoside hydrolase/deacetylase"/>
    <property type="match status" value="1"/>
</dbReference>
<dbReference type="GO" id="GO:0009313">
    <property type="term" value="P:oligosaccharide catabolic process"/>
    <property type="evidence" value="ECO:0007669"/>
    <property type="project" value="TreeGrafter"/>
</dbReference>
<dbReference type="Gene3D" id="3.20.110.10">
    <property type="entry name" value="Glycoside hydrolase 38, N terminal domain"/>
    <property type="match status" value="1"/>
</dbReference>
<dbReference type="GO" id="GO:0004559">
    <property type="term" value="F:alpha-mannosidase activity"/>
    <property type="evidence" value="ECO:0007669"/>
    <property type="project" value="InterPro"/>
</dbReference>
<name>A0A257LX61_UNCW3</name>
<protein>
    <recommendedName>
        <fullName evidence="1">Glycoside hydrolase family 38 N-terminal domain-containing protein</fullName>
    </recommendedName>
</protein>
<dbReference type="InterPro" id="IPR011330">
    <property type="entry name" value="Glyco_hydro/deAcase_b/a-brl"/>
</dbReference>
<evidence type="ECO:0000313" key="2">
    <source>
        <dbReference type="EMBL" id="OYV03341.1"/>
    </source>
</evidence>
<dbReference type="PANTHER" id="PTHR46017">
    <property type="entry name" value="ALPHA-MANNOSIDASE 2C1"/>
    <property type="match status" value="1"/>
</dbReference>
<organism evidence="2 3">
    <name type="scientific">candidate division WOR-3 bacterium 4484_18</name>
    <dbReference type="NCBI Taxonomy" id="2020626"/>
    <lineage>
        <taxon>Bacteria</taxon>
        <taxon>Bacteria division WOR-3</taxon>
    </lineage>
</organism>
<gene>
    <name evidence="2" type="ORF">CGW93_01395</name>
</gene>
<accession>A0A257LX61</accession>
<proteinExistence type="predicted"/>
<dbReference type="Pfam" id="PF01074">
    <property type="entry name" value="Glyco_hydro_38N"/>
    <property type="match status" value="1"/>
</dbReference>
<evidence type="ECO:0000313" key="3">
    <source>
        <dbReference type="Proteomes" id="UP000216312"/>
    </source>
</evidence>
<dbReference type="Proteomes" id="UP000216312">
    <property type="component" value="Unassembled WGS sequence"/>
</dbReference>
<comment type="caution">
    <text evidence="2">The sequence shown here is derived from an EMBL/GenBank/DDBJ whole genome shotgun (WGS) entry which is preliminary data.</text>
</comment>
<feature type="domain" description="Glycoside hydrolase family 38 N-terminal" evidence="1">
    <location>
        <begin position="216"/>
        <end position="379"/>
    </location>
</feature>